<name>A0A498KKH6_MALDO</name>
<feature type="region of interest" description="Disordered" evidence="1">
    <location>
        <begin position="179"/>
        <end position="220"/>
    </location>
</feature>
<accession>A0A498KKH6</accession>
<reference evidence="2 3" key="1">
    <citation type="submission" date="2018-10" db="EMBL/GenBank/DDBJ databases">
        <title>A high-quality apple genome assembly.</title>
        <authorList>
            <person name="Hu J."/>
        </authorList>
    </citation>
    <scope>NUCLEOTIDE SEQUENCE [LARGE SCALE GENOMIC DNA]</scope>
    <source>
        <strain evidence="3">cv. HFTH1</strain>
        <tissue evidence="2">Young leaf</tissue>
    </source>
</reference>
<sequence length="273" mass="30860">MGLPLSVVRYIVGVSFRSWPSFSKKRNQYLLGPKVLPVNHTSLYFSLIFLVFYLVAEKIDKEKEKCGCGISLIAWVRVTKSSLEDFARNLSSWRLDVAAGQSLYIFCSTLAQRSALFCLRSFFATLATTTDAETQLNQDEEESIDECRDNGGAFVKKHGVVRKKVTFVEEKGKTVCKGMVNDASKSEQDGGENGKRASKKSEDGVEDEVGHSDDIDTEKGLRRSKRVGYFLRAIKDHTKQEERKANKQSKKLTKLLKFAAKSRLEDEEERHKV</sequence>
<protein>
    <submittedName>
        <fullName evidence="2">Uncharacterized protein</fullName>
    </submittedName>
</protein>
<dbReference type="EMBL" id="RDQH01000328">
    <property type="protein sequence ID" value="RXI05843.1"/>
    <property type="molecule type" value="Genomic_DNA"/>
</dbReference>
<dbReference type="AlphaFoldDB" id="A0A498KKH6"/>
<proteinExistence type="predicted"/>
<evidence type="ECO:0000313" key="3">
    <source>
        <dbReference type="Proteomes" id="UP000290289"/>
    </source>
</evidence>
<dbReference type="Proteomes" id="UP000290289">
    <property type="component" value="Chromosome 2"/>
</dbReference>
<gene>
    <name evidence="2" type="ORF">DVH24_017885</name>
</gene>
<organism evidence="2 3">
    <name type="scientific">Malus domestica</name>
    <name type="common">Apple</name>
    <name type="synonym">Pyrus malus</name>
    <dbReference type="NCBI Taxonomy" id="3750"/>
    <lineage>
        <taxon>Eukaryota</taxon>
        <taxon>Viridiplantae</taxon>
        <taxon>Streptophyta</taxon>
        <taxon>Embryophyta</taxon>
        <taxon>Tracheophyta</taxon>
        <taxon>Spermatophyta</taxon>
        <taxon>Magnoliopsida</taxon>
        <taxon>eudicotyledons</taxon>
        <taxon>Gunneridae</taxon>
        <taxon>Pentapetalae</taxon>
        <taxon>rosids</taxon>
        <taxon>fabids</taxon>
        <taxon>Rosales</taxon>
        <taxon>Rosaceae</taxon>
        <taxon>Amygdaloideae</taxon>
        <taxon>Maleae</taxon>
        <taxon>Malus</taxon>
    </lineage>
</organism>
<feature type="compositionally biased region" description="Basic and acidic residues" evidence="1">
    <location>
        <begin position="184"/>
        <end position="220"/>
    </location>
</feature>
<comment type="caution">
    <text evidence="2">The sequence shown here is derived from an EMBL/GenBank/DDBJ whole genome shotgun (WGS) entry which is preliminary data.</text>
</comment>
<evidence type="ECO:0000256" key="1">
    <source>
        <dbReference type="SAM" id="MobiDB-lite"/>
    </source>
</evidence>
<keyword evidence="3" id="KW-1185">Reference proteome</keyword>
<evidence type="ECO:0000313" key="2">
    <source>
        <dbReference type="EMBL" id="RXI05843.1"/>
    </source>
</evidence>